<sequence>MSLKLLNVYGENGTVLREGKSQPYALVSLDTMRAIIESLQNAEVYVSKITEKEASVAFEIIRDKLNPLLEGLEQASKEMGVDIQIANPDFEYERARRELEEAMKILQELDGSDGPSAA</sequence>
<dbReference type="EMBL" id="JAEPCM010000331">
    <property type="protein sequence ID" value="MCG7946636.1"/>
    <property type="molecule type" value="Genomic_DNA"/>
</dbReference>
<accession>A0A9E4KBW7</accession>
<comment type="caution">
    <text evidence="1">The sequence shown here is derived from an EMBL/GenBank/DDBJ whole genome shotgun (WGS) entry which is preliminary data.</text>
</comment>
<evidence type="ECO:0000313" key="2">
    <source>
        <dbReference type="Proteomes" id="UP000886667"/>
    </source>
</evidence>
<organism evidence="1 2">
    <name type="scientific">Candidatus Thiodiazotropha taylori</name>
    <dbReference type="NCBI Taxonomy" id="2792791"/>
    <lineage>
        <taxon>Bacteria</taxon>
        <taxon>Pseudomonadati</taxon>
        <taxon>Pseudomonadota</taxon>
        <taxon>Gammaproteobacteria</taxon>
        <taxon>Chromatiales</taxon>
        <taxon>Sedimenticolaceae</taxon>
        <taxon>Candidatus Thiodiazotropha</taxon>
    </lineage>
</organism>
<dbReference type="AlphaFoldDB" id="A0A9E4KBW7"/>
<name>A0A9E4KBW7_9GAMM</name>
<reference evidence="1" key="1">
    <citation type="journal article" date="2021" name="Proc. Natl. Acad. Sci. U.S.A.">
        <title>Global biogeography of chemosynthetic symbionts reveals both localized and globally distributed symbiont groups. .</title>
        <authorList>
            <person name="Osvatic J.T."/>
            <person name="Wilkins L.G.E."/>
            <person name="Leibrecht L."/>
            <person name="Leray M."/>
            <person name="Zauner S."/>
            <person name="Polzin J."/>
            <person name="Camacho Y."/>
            <person name="Gros O."/>
            <person name="van Gils J.A."/>
            <person name="Eisen J.A."/>
            <person name="Petersen J.M."/>
            <person name="Yuen B."/>
        </authorList>
    </citation>
    <scope>NUCLEOTIDE SEQUENCE</scope>
    <source>
        <strain evidence="1">MAGclacostrist064TRANS</strain>
    </source>
</reference>
<dbReference type="Proteomes" id="UP000886667">
    <property type="component" value="Unassembled WGS sequence"/>
</dbReference>
<gene>
    <name evidence="1" type="ORF">JAZ07_09875</name>
</gene>
<protein>
    <submittedName>
        <fullName evidence="1">Uncharacterized protein</fullName>
    </submittedName>
</protein>
<evidence type="ECO:0000313" key="1">
    <source>
        <dbReference type="EMBL" id="MCG7946636.1"/>
    </source>
</evidence>
<proteinExistence type="predicted"/>